<proteinExistence type="predicted"/>
<keyword evidence="2" id="KW-1185">Reference proteome</keyword>
<evidence type="ECO:0000313" key="2">
    <source>
        <dbReference type="Proteomes" id="UP001432027"/>
    </source>
</evidence>
<dbReference type="EMBL" id="BTSX01000001">
    <property type="protein sequence ID" value="GMS82174.1"/>
    <property type="molecule type" value="Genomic_DNA"/>
</dbReference>
<gene>
    <name evidence="1" type="ORF">PENTCL1PPCAC_4349</name>
</gene>
<comment type="caution">
    <text evidence="1">The sequence shown here is derived from an EMBL/GenBank/DDBJ whole genome shotgun (WGS) entry which is preliminary data.</text>
</comment>
<dbReference type="AlphaFoldDB" id="A0AAV5SH49"/>
<reference evidence="1" key="1">
    <citation type="submission" date="2023-10" db="EMBL/GenBank/DDBJ databases">
        <title>Genome assembly of Pristionchus species.</title>
        <authorList>
            <person name="Yoshida K."/>
            <person name="Sommer R.J."/>
        </authorList>
    </citation>
    <scope>NUCLEOTIDE SEQUENCE</scope>
    <source>
        <strain evidence="1">RS0144</strain>
    </source>
</reference>
<name>A0AAV5SH49_9BILA</name>
<protein>
    <submittedName>
        <fullName evidence="1">Uncharacterized protein</fullName>
    </submittedName>
</protein>
<dbReference type="Proteomes" id="UP001432027">
    <property type="component" value="Unassembled WGS sequence"/>
</dbReference>
<feature type="non-terminal residue" evidence="1">
    <location>
        <position position="1"/>
    </location>
</feature>
<organism evidence="1 2">
    <name type="scientific">Pristionchus entomophagus</name>
    <dbReference type="NCBI Taxonomy" id="358040"/>
    <lineage>
        <taxon>Eukaryota</taxon>
        <taxon>Metazoa</taxon>
        <taxon>Ecdysozoa</taxon>
        <taxon>Nematoda</taxon>
        <taxon>Chromadorea</taxon>
        <taxon>Rhabditida</taxon>
        <taxon>Rhabditina</taxon>
        <taxon>Diplogasteromorpha</taxon>
        <taxon>Diplogasteroidea</taxon>
        <taxon>Neodiplogasteridae</taxon>
        <taxon>Pristionchus</taxon>
    </lineage>
</organism>
<accession>A0AAV5SH49</accession>
<sequence>LQSRTIKQFEGLVTDPKGKSQKLPFTKKYQLLNFRMKMSGDCGVKPWNVATYDNGKMVGNLTVTLDGIGSVSYE</sequence>
<feature type="non-terminal residue" evidence="1">
    <location>
        <position position="74"/>
    </location>
</feature>
<evidence type="ECO:0000313" key="1">
    <source>
        <dbReference type="EMBL" id="GMS82174.1"/>
    </source>
</evidence>